<reference evidence="7" key="1">
    <citation type="submission" date="2022-11" db="UniProtKB">
        <authorList>
            <consortium name="WormBaseParasite"/>
        </authorList>
    </citation>
    <scope>IDENTIFICATION</scope>
</reference>
<dbReference type="GO" id="GO:0030154">
    <property type="term" value="P:cell differentiation"/>
    <property type="evidence" value="ECO:0007669"/>
    <property type="project" value="UniProtKB-KW"/>
</dbReference>
<feature type="domain" description="B30.2/SPRY" evidence="5">
    <location>
        <begin position="1"/>
        <end position="61"/>
    </location>
</feature>
<dbReference type="WBParaSite" id="Gr19_v10_g3848.t1">
    <property type="protein sequence ID" value="Gr19_v10_g3848.t1"/>
    <property type="gene ID" value="Gr19_v10_g3848"/>
</dbReference>
<dbReference type="InterPro" id="IPR016024">
    <property type="entry name" value="ARM-type_fold"/>
</dbReference>
<keyword evidence="6" id="KW-1185">Reference proteome</keyword>
<evidence type="ECO:0000256" key="1">
    <source>
        <dbReference type="ARBA" id="ARBA00022473"/>
    </source>
</evidence>
<sequence>MGFPRTECGVNLATRQIIYTKDGKRLETTGLFVASAADLFPCVSPSDPGDKIVANFGPDFEYNNTTYELTLVTDQYGNYVIRLHTSSLWSRISMATTMGFPMNECGVNLATRQIIYTKDGKRLETTGLFVASAADLFPCVSPSDPGDKIVANFGPDFEYNNTTYVLTLVTDQHGNYVISHMIEHGRPRDRNYRFVCRFCRRFVSMRFAVRPWRQTVAYLERTLNTTTYVLTLVTDQHGNYVISHMIEHGRPRDRWQLLRRQFGNSPNHYTKDGKRLETTGLFVASAADLFPCISPSDPGDKP</sequence>
<dbReference type="InterPro" id="IPR043136">
    <property type="entry name" value="B30.2/SPRY_sf"/>
</dbReference>
<keyword evidence="2" id="KW-0677">Repeat</keyword>
<dbReference type="GO" id="GO:0000288">
    <property type="term" value="P:nuclear-transcribed mRNA catabolic process, deadenylation-dependent decay"/>
    <property type="evidence" value="ECO:0007669"/>
    <property type="project" value="TreeGrafter"/>
</dbReference>
<evidence type="ECO:0000256" key="4">
    <source>
        <dbReference type="PROSITE-ProRule" id="PRU00317"/>
    </source>
</evidence>
<dbReference type="Pfam" id="PF00806">
    <property type="entry name" value="PUF"/>
    <property type="match status" value="3"/>
</dbReference>
<protein>
    <submittedName>
        <fullName evidence="7">B30.2/SPRY domain-containing protein</fullName>
    </submittedName>
</protein>
<evidence type="ECO:0000259" key="5">
    <source>
        <dbReference type="PROSITE" id="PS50188"/>
    </source>
</evidence>
<keyword evidence="3" id="KW-0221">Differentiation</keyword>
<evidence type="ECO:0000256" key="3">
    <source>
        <dbReference type="ARBA" id="ARBA00022782"/>
    </source>
</evidence>
<dbReference type="PANTHER" id="PTHR12537:SF12">
    <property type="entry name" value="MATERNAL PROTEIN PUMILIO"/>
    <property type="match status" value="1"/>
</dbReference>
<accession>A0A914HUC2</accession>
<dbReference type="AlphaFoldDB" id="A0A914HUC2"/>
<dbReference type="SMART" id="SM00025">
    <property type="entry name" value="Pumilio"/>
    <property type="match status" value="2"/>
</dbReference>
<dbReference type="PANTHER" id="PTHR12537">
    <property type="entry name" value="RNA BINDING PROTEIN PUMILIO-RELATED"/>
    <property type="match status" value="1"/>
</dbReference>
<dbReference type="Gene3D" id="2.60.120.920">
    <property type="match status" value="2"/>
</dbReference>
<dbReference type="InterPro" id="IPR001870">
    <property type="entry name" value="B30.2/SPRY"/>
</dbReference>
<feature type="repeat" description="Pumilio" evidence="4">
    <location>
        <begin position="222"/>
        <end position="259"/>
    </location>
</feature>
<dbReference type="Gene3D" id="1.25.10.10">
    <property type="entry name" value="Leucine-rich Repeat Variant"/>
    <property type="match status" value="2"/>
</dbReference>
<evidence type="ECO:0000313" key="7">
    <source>
        <dbReference type="WBParaSite" id="Gr19_v10_g3848.t1"/>
    </source>
</evidence>
<dbReference type="GO" id="GO:0005737">
    <property type="term" value="C:cytoplasm"/>
    <property type="evidence" value="ECO:0007669"/>
    <property type="project" value="TreeGrafter"/>
</dbReference>
<evidence type="ECO:0000256" key="2">
    <source>
        <dbReference type="ARBA" id="ARBA00022737"/>
    </source>
</evidence>
<dbReference type="Proteomes" id="UP000887572">
    <property type="component" value="Unplaced"/>
</dbReference>
<evidence type="ECO:0000313" key="6">
    <source>
        <dbReference type="Proteomes" id="UP000887572"/>
    </source>
</evidence>
<feature type="repeat" description="Pumilio" evidence="4">
    <location>
        <begin position="158"/>
        <end position="196"/>
    </location>
</feature>
<dbReference type="PROSITE" id="PS50188">
    <property type="entry name" value="B302_SPRY"/>
    <property type="match status" value="1"/>
</dbReference>
<keyword evidence="1" id="KW-0217">Developmental protein</keyword>
<organism evidence="6 7">
    <name type="scientific">Globodera rostochiensis</name>
    <name type="common">Golden nematode worm</name>
    <name type="synonym">Heterodera rostochiensis</name>
    <dbReference type="NCBI Taxonomy" id="31243"/>
    <lineage>
        <taxon>Eukaryota</taxon>
        <taxon>Metazoa</taxon>
        <taxon>Ecdysozoa</taxon>
        <taxon>Nematoda</taxon>
        <taxon>Chromadorea</taxon>
        <taxon>Rhabditida</taxon>
        <taxon>Tylenchina</taxon>
        <taxon>Tylenchomorpha</taxon>
        <taxon>Tylenchoidea</taxon>
        <taxon>Heteroderidae</taxon>
        <taxon>Heteroderinae</taxon>
        <taxon>Globodera</taxon>
    </lineage>
</organism>
<dbReference type="GO" id="GO:0003730">
    <property type="term" value="F:mRNA 3'-UTR binding"/>
    <property type="evidence" value="ECO:0007669"/>
    <property type="project" value="TreeGrafter"/>
</dbReference>
<dbReference type="InterPro" id="IPR001313">
    <property type="entry name" value="Pumilio_RNA-bd_rpt"/>
</dbReference>
<dbReference type="PROSITE" id="PS50302">
    <property type="entry name" value="PUM"/>
    <property type="match status" value="2"/>
</dbReference>
<dbReference type="InterPro" id="IPR011989">
    <property type="entry name" value="ARM-like"/>
</dbReference>
<name>A0A914HUC2_GLORO</name>
<dbReference type="SUPFAM" id="SSF48371">
    <property type="entry name" value="ARM repeat"/>
    <property type="match status" value="1"/>
</dbReference>
<proteinExistence type="predicted"/>